<keyword evidence="6 8" id="KW-1133">Transmembrane helix</keyword>
<evidence type="ECO:0000313" key="10">
    <source>
        <dbReference type="EMBL" id="MCF1713374.1"/>
    </source>
</evidence>
<dbReference type="Pfam" id="PF00999">
    <property type="entry name" value="Na_H_Exchanger"/>
    <property type="match status" value="1"/>
</dbReference>
<dbReference type="PROSITE" id="PS51202">
    <property type="entry name" value="RCK_C"/>
    <property type="match status" value="2"/>
</dbReference>
<comment type="similarity">
    <text evidence="2">Belongs to the monovalent cation:proton antiporter 2 (CPA2) transporter (TC 2.A.37) family.</text>
</comment>
<feature type="transmembrane region" description="Helical" evidence="8">
    <location>
        <begin position="222"/>
        <end position="250"/>
    </location>
</feature>
<keyword evidence="4" id="KW-0406">Ion transport</keyword>
<dbReference type="Gene3D" id="3.30.70.1450">
    <property type="entry name" value="Regulator of K+ conductance, C-terminal domain"/>
    <property type="match status" value="2"/>
</dbReference>
<keyword evidence="3" id="KW-0813">Transport</keyword>
<evidence type="ECO:0000256" key="8">
    <source>
        <dbReference type="SAM" id="Phobius"/>
    </source>
</evidence>
<evidence type="ECO:0000256" key="3">
    <source>
        <dbReference type="ARBA" id="ARBA00022448"/>
    </source>
</evidence>
<comment type="subcellular location">
    <subcellularLocation>
        <location evidence="1">Membrane</location>
        <topology evidence="1">Multi-pass membrane protein</topology>
    </subcellularLocation>
</comment>
<dbReference type="InterPro" id="IPR006037">
    <property type="entry name" value="RCK_C"/>
</dbReference>
<evidence type="ECO:0000256" key="1">
    <source>
        <dbReference type="ARBA" id="ARBA00004141"/>
    </source>
</evidence>
<evidence type="ECO:0000256" key="7">
    <source>
        <dbReference type="ARBA" id="ARBA00023136"/>
    </source>
</evidence>
<dbReference type="InterPro" id="IPR036721">
    <property type="entry name" value="RCK_C_sf"/>
</dbReference>
<feature type="domain" description="RCK C-terminal" evidence="9">
    <location>
        <begin position="659"/>
        <end position="744"/>
    </location>
</feature>
<sequence length="745" mass="83026">MAHLPVLIKDLALILGAAAITTLLFKRLKQPLVLGYIIAGLLVGPNFNFFPTIGDLDNIKIWAEIGVVVLLFNLGLEFSFKKLMRVGGSASIAGIFEITGMFLLGYTTGSILGWSTMNCIFLGGIISISSTTIIIRAFEEQGLKSTSFASMVMGMLVIEDIVAVLLMVLLSTVAVSQQFSGLDLMIEVVKLVFFLSLWFLFGILVIPSFFRWVNRWLNNETLLIISLGMCLGMVILATYVGFSAALGAFIMGSVLAETTQAEDIEHQMQPVKNLFGAVFFVSVGMLIDPKLLWEYRIPVLIITLAVIFGKTINITIGSFISGQPLKQSLQAGMSMSQIGEFSFIIATLGVSLGVTSDFLYPIAVGVSVITTFSTPFMIKAAVPLYKWIDQTLPPRWRNRLNRYSSGAQQIPADADWKMVFRTYFNIIVLNSVIILAAIFLAVKFVDPWLVDMLEQTITAHILTVLLTLLVASPFIWALTIKKPQRGAYTSLWLNEQVNHGPLVMVEVLRNLLAVFYLFLLLSQLFSGLIALIGAILVLAVVLFIFSKRLQSFYARIERRFMTNLNHREMVANTGATSTLSPWDAHLAYFTISPEAACLGKDLETLAWRERYGINIASIERGKKTIMAPQRTEKIYPYDKLAVIGTDQQLQLFRPIVEPESLPQLEEEEEIRLMKIRVDEHNLLKGKTIRNSGIREKTNGLVVGIERAGNRILNPDSQTVFEWDDIIWIVGEREKIMELIQAEPGS</sequence>
<keyword evidence="4" id="KW-0633">Potassium transport</keyword>
<evidence type="ECO:0000256" key="6">
    <source>
        <dbReference type="ARBA" id="ARBA00022989"/>
    </source>
</evidence>
<name>A0ABS9BE44_9BACT</name>
<feature type="transmembrane region" description="Helical" evidence="8">
    <location>
        <begin position="500"/>
        <end position="519"/>
    </location>
</feature>
<comment type="caution">
    <text evidence="10">The sequence shown here is derived from an EMBL/GenBank/DDBJ whole genome shotgun (WGS) entry which is preliminary data.</text>
</comment>
<feature type="transmembrane region" description="Helical" evidence="8">
    <location>
        <begin position="61"/>
        <end position="80"/>
    </location>
</feature>
<feature type="transmembrane region" description="Helical" evidence="8">
    <location>
        <begin position="32"/>
        <end position="49"/>
    </location>
</feature>
<feature type="transmembrane region" description="Helical" evidence="8">
    <location>
        <begin position="270"/>
        <end position="287"/>
    </location>
</feature>
<feature type="transmembrane region" description="Helical" evidence="8">
    <location>
        <begin position="191"/>
        <end position="210"/>
    </location>
</feature>
<evidence type="ECO:0000256" key="5">
    <source>
        <dbReference type="ARBA" id="ARBA00022692"/>
    </source>
</evidence>
<feature type="domain" description="RCK C-terminal" evidence="9">
    <location>
        <begin position="574"/>
        <end position="658"/>
    </location>
</feature>
<dbReference type="Pfam" id="PF02080">
    <property type="entry name" value="TrkA_C"/>
    <property type="match status" value="2"/>
</dbReference>
<dbReference type="InterPro" id="IPR006153">
    <property type="entry name" value="Cation/H_exchanger_TM"/>
</dbReference>
<evidence type="ECO:0000313" key="11">
    <source>
        <dbReference type="Proteomes" id="UP001200145"/>
    </source>
</evidence>
<feature type="transmembrane region" description="Helical" evidence="8">
    <location>
        <begin position="6"/>
        <end position="25"/>
    </location>
</feature>
<dbReference type="PANTHER" id="PTHR42751">
    <property type="entry name" value="SODIUM/HYDROGEN EXCHANGER FAMILY/TRKA DOMAIN PROTEIN"/>
    <property type="match status" value="1"/>
</dbReference>
<feature type="transmembrane region" description="Helical" evidence="8">
    <location>
        <begin position="120"/>
        <end position="138"/>
    </location>
</feature>
<keyword evidence="11" id="KW-1185">Reference proteome</keyword>
<feature type="transmembrane region" description="Helical" evidence="8">
    <location>
        <begin position="150"/>
        <end position="171"/>
    </location>
</feature>
<evidence type="ECO:0000256" key="2">
    <source>
        <dbReference type="ARBA" id="ARBA00005551"/>
    </source>
</evidence>
<dbReference type="PANTHER" id="PTHR42751:SF3">
    <property type="entry name" value="SODIUM_GLUTAMATE SYMPORTER"/>
    <property type="match status" value="1"/>
</dbReference>
<evidence type="ECO:0000256" key="4">
    <source>
        <dbReference type="ARBA" id="ARBA00022538"/>
    </source>
</evidence>
<proteinExistence type="inferred from homology"/>
<keyword evidence="4" id="KW-0630">Potassium</keyword>
<dbReference type="EMBL" id="JAKEVY010000001">
    <property type="protein sequence ID" value="MCF1713374.1"/>
    <property type="molecule type" value="Genomic_DNA"/>
</dbReference>
<dbReference type="SUPFAM" id="SSF116726">
    <property type="entry name" value="TrkA C-terminal domain-like"/>
    <property type="match status" value="2"/>
</dbReference>
<dbReference type="RefSeq" id="WP_234863907.1">
    <property type="nucleotide sequence ID" value="NZ_JAKEVY010000001.1"/>
</dbReference>
<feature type="transmembrane region" description="Helical" evidence="8">
    <location>
        <begin position="92"/>
        <end position="114"/>
    </location>
</feature>
<feature type="transmembrane region" description="Helical" evidence="8">
    <location>
        <begin position="423"/>
        <end position="445"/>
    </location>
</feature>
<feature type="transmembrane region" description="Helical" evidence="8">
    <location>
        <begin position="457"/>
        <end position="479"/>
    </location>
</feature>
<reference evidence="10 11" key="1">
    <citation type="submission" date="2022-01" db="EMBL/GenBank/DDBJ databases">
        <title>Flavihumibacter sp. nov., isolated from sediment of a river.</title>
        <authorList>
            <person name="Liu H."/>
        </authorList>
    </citation>
    <scope>NUCLEOTIDE SEQUENCE [LARGE SCALE GENOMIC DNA]</scope>
    <source>
        <strain evidence="10 11">RY-1</strain>
    </source>
</reference>
<keyword evidence="5 8" id="KW-0812">Transmembrane</keyword>
<feature type="transmembrane region" description="Helical" evidence="8">
    <location>
        <begin position="525"/>
        <end position="545"/>
    </location>
</feature>
<evidence type="ECO:0000259" key="9">
    <source>
        <dbReference type="PROSITE" id="PS51202"/>
    </source>
</evidence>
<feature type="transmembrane region" description="Helical" evidence="8">
    <location>
        <begin position="299"/>
        <end position="320"/>
    </location>
</feature>
<dbReference type="Proteomes" id="UP001200145">
    <property type="component" value="Unassembled WGS sequence"/>
</dbReference>
<keyword evidence="7 8" id="KW-0472">Membrane</keyword>
<gene>
    <name evidence="10" type="ORF">L0U88_01880</name>
</gene>
<protein>
    <submittedName>
        <fullName evidence="10">Cation:proton antiporter</fullName>
    </submittedName>
</protein>
<accession>A0ABS9BE44</accession>
<dbReference type="InterPro" id="IPR038770">
    <property type="entry name" value="Na+/solute_symporter_sf"/>
</dbReference>
<organism evidence="10 11">
    <name type="scientific">Flavihumibacter fluminis</name>
    <dbReference type="NCBI Taxonomy" id="2909236"/>
    <lineage>
        <taxon>Bacteria</taxon>
        <taxon>Pseudomonadati</taxon>
        <taxon>Bacteroidota</taxon>
        <taxon>Chitinophagia</taxon>
        <taxon>Chitinophagales</taxon>
        <taxon>Chitinophagaceae</taxon>
        <taxon>Flavihumibacter</taxon>
    </lineage>
</organism>
<dbReference type="Gene3D" id="1.20.1530.20">
    <property type="match status" value="1"/>
</dbReference>